<sequence>MRSLDSCCALAATFVSFAVHATAQTATTPRNPTWPYQNFTTEPSLQPPVLEISKNESQCKLSPGYLLFSPAGNSMWQKAPLIMTDEGELVWNGPKYFNGFNFGVQKYKGEAVLVGWNGTTFREPVGRGQGSVYIWDRHYQLMFNVTLNDTNLKEIAPFSDGVSTTFLNNNGTFYDSEVDLHDHYITEEGTIVVLGNNVTQRDLRSVQNEAGEPGPKDGWVVDAQVYEIDIETNKVIFAWRSLDHLDQLPFSASVYPLGSEGFDGTSQNRSWGYFHPNAVVPFTPYQGSREKGYIISSRYLSSGIAVDHAGQVLWRVRGWDSSMDRPLEQHTLDTASIEASFRYQHDIRVVSGTEQYDTKGSLSSVDLRFFDNHNNPIDSNKTASSGKTVALDFKAMTYSLKERSESPSRPVFATAQGSHARLPNANAFNGYGWVPVMQEFSPNGDLLATIQFGATPKNATTFFSSQPSSVTLSYRAFKQQWRGCPTQRPSVVIQDTVQGQAGHGSTIFISWNGATEVEAWEVYGGIASEHFIQKVEKKGFETVAKLQEPAEFVRVKPVLRKGSLEFCGQSEEEVESDKVFVHRTPPSGA</sequence>
<dbReference type="InterPro" id="IPR039535">
    <property type="entry name" value="ASST-like"/>
</dbReference>
<evidence type="ECO:0008006" key="4">
    <source>
        <dbReference type="Google" id="ProtNLM"/>
    </source>
</evidence>
<dbReference type="EMBL" id="KB446536">
    <property type="protein sequence ID" value="EME47400.1"/>
    <property type="molecule type" value="Genomic_DNA"/>
</dbReference>
<evidence type="ECO:0000313" key="2">
    <source>
        <dbReference type="EMBL" id="EME47400.1"/>
    </source>
</evidence>
<proteinExistence type="predicted"/>
<reference evidence="3" key="1">
    <citation type="journal article" date="2012" name="PLoS Genet.">
        <title>The genomes of the fungal plant pathogens Cladosporium fulvum and Dothistroma septosporum reveal adaptation to different hosts and lifestyles but also signatures of common ancestry.</title>
        <authorList>
            <person name="de Wit P.J.G.M."/>
            <person name="van der Burgt A."/>
            <person name="Oekmen B."/>
            <person name="Stergiopoulos I."/>
            <person name="Abd-Elsalam K.A."/>
            <person name="Aerts A.L."/>
            <person name="Bahkali A.H."/>
            <person name="Beenen H.G."/>
            <person name="Chettri P."/>
            <person name="Cox M.P."/>
            <person name="Datema E."/>
            <person name="de Vries R.P."/>
            <person name="Dhillon B."/>
            <person name="Ganley A.R."/>
            <person name="Griffiths S.A."/>
            <person name="Guo Y."/>
            <person name="Hamelin R.C."/>
            <person name="Henrissat B."/>
            <person name="Kabir M.S."/>
            <person name="Jashni M.K."/>
            <person name="Kema G."/>
            <person name="Klaubauf S."/>
            <person name="Lapidus A."/>
            <person name="Levasseur A."/>
            <person name="Lindquist E."/>
            <person name="Mehrabi R."/>
            <person name="Ohm R.A."/>
            <person name="Owen T.J."/>
            <person name="Salamov A."/>
            <person name="Schwelm A."/>
            <person name="Schijlen E."/>
            <person name="Sun H."/>
            <person name="van den Burg H.A."/>
            <person name="van Ham R.C.H.J."/>
            <person name="Zhang S."/>
            <person name="Goodwin S.B."/>
            <person name="Grigoriev I.V."/>
            <person name="Collemare J."/>
            <person name="Bradshaw R.E."/>
        </authorList>
    </citation>
    <scope>NUCLEOTIDE SEQUENCE [LARGE SCALE GENOMIC DNA]</scope>
    <source>
        <strain evidence="3">NZE10 / CBS 128990</strain>
    </source>
</reference>
<dbReference type="InterPro" id="IPR053143">
    <property type="entry name" value="Arylsulfate_ST"/>
</dbReference>
<dbReference type="eggNOG" id="ENOG502SHE7">
    <property type="taxonomic scope" value="Eukaryota"/>
</dbReference>
<feature type="signal peptide" evidence="1">
    <location>
        <begin position="1"/>
        <end position="23"/>
    </location>
</feature>
<gene>
    <name evidence="2" type="ORF">DOTSEDRAFT_50806</name>
</gene>
<dbReference type="HOGENOM" id="CLU_018249_2_1_1"/>
<feature type="chain" id="PRO_5004109433" description="ASST-domain-containing protein" evidence="1">
    <location>
        <begin position="24"/>
        <end position="589"/>
    </location>
</feature>
<dbReference type="Proteomes" id="UP000016933">
    <property type="component" value="Unassembled WGS sequence"/>
</dbReference>
<protein>
    <recommendedName>
        <fullName evidence="4">ASST-domain-containing protein</fullName>
    </recommendedName>
</protein>
<evidence type="ECO:0000256" key="1">
    <source>
        <dbReference type="SAM" id="SignalP"/>
    </source>
</evidence>
<dbReference type="PANTHER" id="PTHR35340">
    <property type="entry name" value="PQQ ENZYME REPEAT PROTEIN-RELATED"/>
    <property type="match status" value="1"/>
</dbReference>
<keyword evidence="3" id="KW-1185">Reference proteome</keyword>
<organism evidence="2 3">
    <name type="scientific">Dothistroma septosporum (strain NZE10 / CBS 128990)</name>
    <name type="common">Red band needle blight fungus</name>
    <name type="synonym">Mycosphaerella pini</name>
    <dbReference type="NCBI Taxonomy" id="675120"/>
    <lineage>
        <taxon>Eukaryota</taxon>
        <taxon>Fungi</taxon>
        <taxon>Dikarya</taxon>
        <taxon>Ascomycota</taxon>
        <taxon>Pezizomycotina</taxon>
        <taxon>Dothideomycetes</taxon>
        <taxon>Dothideomycetidae</taxon>
        <taxon>Mycosphaerellales</taxon>
        <taxon>Mycosphaerellaceae</taxon>
        <taxon>Dothistroma</taxon>
    </lineage>
</organism>
<dbReference type="STRING" id="675120.N1PYB9"/>
<dbReference type="Pfam" id="PF14269">
    <property type="entry name" value="Arylsulfotran_2"/>
    <property type="match status" value="1"/>
</dbReference>
<dbReference type="OMA" id="EPVLAYW"/>
<keyword evidence="1" id="KW-0732">Signal</keyword>
<reference evidence="2 3" key="2">
    <citation type="journal article" date="2012" name="PLoS Pathog.">
        <title>Diverse lifestyles and strategies of plant pathogenesis encoded in the genomes of eighteen Dothideomycetes fungi.</title>
        <authorList>
            <person name="Ohm R.A."/>
            <person name="Feau N."/>
            <person name="Henrissat B."/>
            <person name="Schoch C.L."/>
            <person name="Horwitz B.A."/>
            <person name="Barry K.W."/>
            <person name="Condon B.J."/>
            <person name="Copeland A.C."/>
            <person name="Dhillon B."/>
            <person name="Glaser F."/>
            <person name="Hesse C.N."/>
            <person name="Kosti I."/>
            <person name="LaButti K."/>
            <person name="Lindquist E.A."/>
            <person name="Lucas S."/>
            <person name="Salamov A.A."/>
            <person name="Bradshaw R.E."/>
            <person name="Ciuffetti L."/>
            <person name="Hamelin R.C."/>
            <person name="Kema G.H.J."/>
            <person name="Lawrence C."/>
            <person name="Scott J.A."/>
            <person name="Spatafora J.W."/>
            <person name="Turgeon B.G."/>
            <person name="de Wit P.J.G.M."/>
            <person name="Zhong S."/>
            <person name="Goodwin S.B."/>
            <person name="Grigoriev I.V."/>
        </authorList>
    </citation>
    <scope>NUCLEOTIDE SEQUENCE [LARGE SCALE GENOMIC DNA]</scope>
    <source>
        <strain evidence="3">NZE10 / CBS 128990</strain>
    </source>
</reference>
<dbReference type="OrthoDB" id="5427350at2759"/>
<dbReference type="AlphaFoldDB" id="N1PYB9"/>
<accession>N1PYB9</accession>
<evidence type="ECO:0000313" key="3">
    <source>
        <dbReference type="Proteomes" id="UP000016933"/>
    </source>
</evidence>
<name>N1PYB9_DOTSN</name>
<dbReference type="PANTHER" id="PTHR35340:SF6">
    <property type="entry name" value="ASST-DOMAIN-CONTAINING PROTEIN"/>
    <property type="match status" value="1"/>
</dbReference>